<feature type="region of interest" description="Disordered" evidence="4">
    <location>
        <begin position="319"/>
        <end position="414"/>
    </location>
</feature>
<keyword evidence="7" id="KW-1185">Reference proteome</keyword>
<name>A0ABP8QYQ9_9ACTN</name>
<keyword evidence="2" id="KW-0808">Transferase</keyword>
<feature type="compositionally biased region" description="Low complexity" evidence="4">
    <location>
        <begin position="327"/>
        <end position="338"/>
    </location>
</feature>
<feature type="compositionally biased region" description="Basic and acidic residues" evidence="4">
    <location>
        <begin position="397"/>
        <end position="408"/>
    </location>
</feature>
<evidence type="ECO:0000256" key="4">
    <source>
        <dbReference type="SAM" id="MobiDB-lite"/>
    </source>
</evidence>
<dbReference type="InterPro" id="IPR011611">
    <property type="entry name" value="PfkB_dom"/>
</dbReference>
<reference evidence="7" key="1">
    <citation type="journal article" date="2019" name="Int. J. Syst. Evol. Microbiol.">
        <title>The Global Catalogue of Microorganisms (GCM) 10K type strain sequencing project: providing services to taxonomists for standard genome sequencing and annotation.</title>
        <authorList>
            <consortium name="The Broad Institute Genomics Platform"/>
            <consortium name="The Broad Institute Genome Sequencing Center for Infectious Disease"/>
            <person name="Wu L."/>
            <person name="Ma J."/>
        </authorList>
    </citation>
    <scope>NUCLEOTIDE SEQUENCE [LARGE SCALE GENOMIC DNA]</scope>
    <source>
        <strain evidence="7">JCM 17933</strain>
    </source>
</reference>
<sequence length="414" mass="43890">MSVLIKELLTAEPDALVTAVDLHALDDVLTGYLGGYEGRVSQGPGRRVRRMGATAPGLLPGGPVTAAGVRRGGLVTFGEAMGRITADQIGLLDSSQTFTLSVGGAESNVAVAAARLGADVTWAGRLGRDSVGDLIERRLRTEGVRGRITRDDGFTGLMVCSRRTNAGIRVDYHRSGSAGARLTQDDVGEDLIRQAAVLHVTGITPALSDTARATTLWAVRTARAAGATVSVDVNYRSKLWPAQEAVPVLRELVAQADIVFAGPDETALVLGTEDDSVQDQEPLALARALAALGAQEAIVKDGPRGCAAVTTTTSTCEPRSRWRRWTRWAPATRSWRATSSNDSPAATPKRASPPRHAPAPMPSRSRETVRACRSATNSTPSPQWTTSLDDTPPPSSESHHHAPQDGRCRRGMPH</sequence>
<dbReference type="InterPro" id="IPR029056">
    <property type="entry name" value="Ribokinase-like"/>
</dbReference>
<evidence type="ECO:0000313" key="6">
    <source>
        <dbReference type="EMBL" id="GAA4513527.1"/>
    </source>
</evidence>
<protein>
    <recommendedName>
        <fullName evidence="5">Carbohydrate kinase PfkB domain-containing protein</fullName>
    </recommendedName>
</protein>
<dbReference type="PANTHER" id="PTHR43320">
    <property type="entry name" value="SUGAR KINASE"/>
    <property type="match status" value="1"/>
</dbReference>
<evidence type="ECO:0000256" key="2">
    <source>
        <dbReference type="ARBA" id="ARBA00022679"/>
    </source>
</evidence>
<evidence type="ECO:0000259" key="5">
    <source>
        <dbReference type="Pfam" id="PF00294"/>
    </source>
</evidence>
<evidence type="ECO:0000313" key="7">
    <source>
        <dbReference type="Proteomes" id="UP001500503"/>
    </source>
</evidence>
<dbReference type="EMBL" id="BAABHF010000048">
    <property type="protein sequence ID" value="GAA4513527.1"/>
    <property type="molecule type" value="Genomic_DNA"/>
</dbReference>
<dbReference type="InterPro" id="IPR052700">
    <property type="entry name" value="Carb_kinase_PfkB-like"/>
</dbReference>
<dbReference type="Pfam" id="PF00294">
    <property type="entry name" value="PfkB"/>
    <property type="match status" value="1"/>
</dbReference>
<organism evidence="6 7">
    <name type="scientific">Actinoallomurus oryzae</name>
    <dbReference type="NCBI Taxonomy" id="502180"/>
    <lineage>
        <taxon>Bacteria</taxon>
        <taxon>Bacillati</taxon>
        <taxon>Actinomycetota</taxon>
        <taxon>Actinomycetes</taxon>
        <taxon>Streptosporangiales</taxon>
        <taxon>Thermomonosporaceae</taxon>
        <taxon>Actinoallomurus</taxon>
    </lineage>
</organism>
<comment type="caution">
    <text evidence="6">The sequence shown here is derived from an EMBL/GenBank/DDBJ whole genome shotgun (WGS) entry which is preliminary data.</text>
</comment>
<feature type="domain" description="Carbohydrate kinase PfkB" evidence="5">
    <location>
        <begin position="74"/>
        <end position="316"/>
    </location>
</feature>
<gene>
    <name evidence="6" type="ORF">GCM10023191_080720</name>
</gene>
<dbReference type="SUPFAM" id="SSF53613">
    <property type="entry name" value="Ribokinase-like"/>
    <property type="match status" value="1"/>
</dbReference>
<dbReference type="CDD" id="cd01166">
    <property type="entry name" value="KdgK"/>
    <property type="match status" value="1"/>
</dbReference>
<accession>A0ABP8QYQ9</accession>
<evidence type="ECO:0000256" key="1">
    <source>
        <dbReference type="ARBA" id="ARBA00010688"/>
    </source>
</evidence>
<feature type="compositionally biased region" description="Polar residues" evidence="4">
    <location>
        <begin position="374"/>
        <end position="389"/>
    </location>
</feature>
<proteinExistence type="inferred from homology"/>
<dbReference type="Gene3D" id="3.40.1190.20">
    <property type="match status" value="1"/>
</dbReference>
<keyword evidence="3" id="KW-0418">Kinase</keyword>
<evidence type="ECO:0000256" key="3">
    <source>
        <dbReference type="ARBA" id="ARBA00022777"/>
    </source>
</evidence>
<comment type="similarity">
    <text evidence="1">Belongs to the carbohydrate kinase PfkB family.</text>
</comment>
<dbReference type="PANTHER" id="PTHR43320:SF2">
    <property type="entry name" value="2-DEHYDRO-3-DEOXYGLUCONOKINASE_2-DEHYDRO-3-DEOXYGALACTONOKINASE"/>
    <property type="match status" value="1"/>
</dbReference>
<dbReference type="Proteomes" id="UP001500503">
    <property type="component" value="Unassembled WGS sequence"/>
</dbReference>